<evidence type="ECO:0000313" key="6">
    <source>
        <dbReference type="EMBL" id="CAF4902467.1"/>
    </source>
</evidence>
<feature type="compositionally biased region" description="Polar residues" evidence="4">
    <location>
        <begin position="1913"/>
        <end position="1942"/>
    </location>
</feature>
<feature type="region of interest" description="Disordered" evidence="4">
    <location>
        <begin position="1675"/>
        <end position="1775"/>
    </location>
</feature>
<dbReference type="FunFam" id="2.60.40.10:FF:000097">
    <property type="entry name" value="Bent, isoform F"/>
    <property type="match status" value="7"/>
</dbReference>
<feature type="compositionally biased region" description="Basic and acidic residues" evidence="4">
    <location>
        <begin position="1896"/>
        <end position="1906"/>
    </location>
</feature>
<dbReference type="SUPFAM" id="SSF48726">
    <property type="entry name" value="Immunoglobulin"/>
    <property type="match status" value="8"/>
</dbReference>
<accession>A0A821V9K2</accession>
<feature type="compositionally biased region" description="Basic and acidic residues" evidence="4">
    <location>
        <begin position="1708"/>
        <end position="1717"/>
    </location>
</feature>
<feature type="compositionally biased region" description="Basic and acidic residues" evidence="4">
    <location>
        <begin position="1360"/>
        <end position="1373"/>
    </location>
</feature>
<dbReference type="CDD" id="cd00096">
    <property type="entry name" value="Ig"/>
    <property type="match status" value="2"/>
</dbReference>
<feature type="compositionally biased region" description="Low complexity" evidence="4">
    <location>
        <begin position="1865"/>
        <end position="1877"/>
    </location>
</feature>
<dbReference type="SMART" id="SM00409">
    <property type="entry name" value="IG"/>
    <property type="match status" value="8"/>
</dbReference>
<feature type="domain" description="Ig-like" evidence="5">
    <location>
        <begin position="226"/>
        <end position="319"/>
    </location>
</feature>
<feature type="domain" description="Ig-like" evidence="5">
    <location>
        <begin position="9"/>
        <end position="102"/>
    </location>
</feature>
<dbReference type="OrthoDB" id="504170at2759"/>
<dbReference type="Gene3D" id="2.60.40.10">
    <property type="entry name" value="Immunoglobulins"/>
    <property type="match status" value="8"/>
</dbReference>
<keyword evidence="1" id="KW-0732">Signal</keyword>
<dbReference type="GO" id="GO:0030424">
    <property type="term" value="C:axon"/>
    <property type="evidence" value="ECO:0007669"/>
    <property type="project" value="TreeGrafter"/>
</dbReference>
<feature type="compositionally biased region" description="Basic and acidic residues" evidence="4">
    <location>
        <begin position="1184"/>
        <end position="1226"/>
    </location>
</feature>
<feature type="compositionally biased region" description="Basic and acidic residues" evidence="4">
    <location>
        <begin position="917"/>
        <end position="1014"/>
    </location>
</feature>
<feature type="compositionally biased region" description="Basic and acidic residues" evidence="4">
    <location>
        <begin position="1302"/>
        <end position="1330"/>
    </location>
</feature>
<feature type="compositionally biased region" description="Basic and acidic residues" evidence="4">
    <location>
        <begin position="2258"/>
        <end position="2279"/>
    </location>
</feature>
<feature type="compositionally biased region" description="Basic and acidic residues" evidence="4">
    <location>
        <begin position="2214"/>
        <end position="2224"/>
    </location>
</feature>
<gene>
    <name evidence="6" type="ORF">PMACD_LOCUS11410</name>
</gene>
<protein>
    <recommendedName>
        <fullName evidence="5">Ig-like domain-containing protein</fullName>
    </recommendedName>
</protein>
<feature type="compositionally biased region" description="Basic and acidic residues" evidence="4">
    <location>
        <begin position="1491"/>
        <end position="1504"/>
    </location>
</feature>
<dbReference type="GO" id="GO:0050808">
    <property type="term" value="P:synapse organization"/>
    <property type="evidence" value="ECO:0007669"/>
    <property type="project" value="TreeGrafter"/>
</dbReference>
<feature type="compositionally biased region" description="Basic residues" evidence="4">
    <location>
        <begin position="1509"/>
        <end position="1521"/>
    </location>
</feature>
<feature type="domain" description="Ig-like" evidence="5">
    <location>
        <begin position="119"/>
        <end position="209"/>
    </location>
</feature>
<feature type="compositionally biased region" description="Basic and acidic residues" evidence="4">
    <location>
        <begin position="1155"/>
        <end position="1177"/>
    </location>
</feature>
<keyword evidence="7" id="KW-1185">Reference proteome</keyword>
<feature type="compositionally biased region" description="Basic and acidic residues" evidence="4">
    <location>
        <begin position="861"/>
        <end position="882"/>
    </location>
</feature>
<dbReference type="InterPro" id="IPR003599">
    <property type="entry name" value="Ig_sub"/>
</dbReference>
<feature type="domain" description="Ig-like" evidence="5">
    <location>
        <begin position="437"/>
        <end position="532"/>
    </location>
</feature>
<feature type="compositionally biased region" description="Basic and acidic residues" evidence="4">
    <location>
        <begin position="1534"/>
        <end position="1562"/>
    </location>
</feature>
<reference evidence="6" key="1">
    <citation type="submission" date="2021-02" db="EMBL/GenBank/DDBJ databases">
        <authorList>
            <person name="Steward A R."/>
        </authorList>
    </citation>
    <scope>NUCLEOTIDE SEQUENCE</scope>
</reference>
<dbReference type="InterPro" id="IPR050958">
    <property type="entry name" value="Cell_Adh-Cytoskel_Orgn"/>
</dbReference>
<keyword evidence="3" id="KW-0393">Immunoglobulin domain</keyword>
<dbReference type="SMART" id="SM00408">
    <property type="entry name" value="IGc2"/>
    <property type="match status" value="7"/>
</dbReference>
<feature type="compositionally biased region" description="Polar residues" evidence="4">
    <location>
        <begin position="1128"/>
        <end position="1150"/>
    </location>
</feature>
<dbReference type="InterPro" id="IPR036179">
    <property type="entry name" value="Ig-like_dom_sf"/>
</dbReference>
<dbReference type="PANTHER" id="PTHR45080:SF8">
    <property type="entry name" value="IG-LIKE DOMAIN-CONTAINING PROTEIN"/>
    <property type="match status" value="1"/>
</dbReference>
<feature type="region of interest" description="Disordered" evidence="4">
    <location>
        <begin position="837"/>
        <end position="1657"/>
    </location>
</feature>
<feature type="compositionally biased region" description="Basic and acidic residues" evidence="4">
    <location>
        <begin position="2316"/>
        <end position="2329"/>
    </location>
</feature>
<evidence type="ECO:0000256" key="3">
    <source>
        <dbReference type="ARBA" id="ARBA00023319"/>
    </source>
</evidence>
<evidence type="ECO:0000256" key="1">
    <source>
        <dbReference type="ARBA" id="ARBA00022729"/>
    </source>
</evidence>
<dbReference type="GO" id="GO:0043025">
    <property type="term" value="C:neuronal cell body"/>
    <property type="evidence" value="ECO:0007669"/>
    <property type="project" value="TreeGrafter"/>
</dbReference>
<feature type="compositionally biased region" description="Basic and acidic residues" evidence="4">
    <location>
        <begin position="1342"/>
        <end position="1351"/>
    </location>
</feature>
<feature type="compositionally biased region" description="Basic and acidic residues" evidence="4">
    <location>
        <begin position="2067"/>
        <end position="2085"/>
    </location>
</feature>
<feature type="compositionally biased region" description="Basic and acidic residues" evidence="4">
    <location>
        <begin position="1257"/>
        <end position="1282"/>
    </location>
</feature>
<dbReference type="GO" id="GO:0008046">
    <property type="term" value="F:axon guidance receptor activity"/>
    <property type="evidence" value="ECO:0007669"/>
    <property type="project" value="TreeGrafter"/>
</dbReference>
<feature type="region of interest" description="Disordered" evidence="4">
    <location>
        <begin position="1820"/>
        <end position="2085"/>
    </location>
</feature>
<feature type="domain" description="Ig-like" evidence="5">
    <location>
        <begin position="639"/>
        <end position="733"/>
    </location>
</feature>
<feature type="compositionally biased region" description="Acidic residues" evidence="4">
    <location>
        <begin position="843"/>
        <end position="860"/>
    </location>
</feature>
<dbReference type="InterPro" id="IPR013098">
    <property type="entry name" value="Ig_I-set"/>
</dbReference>
<dbReference type="GO" id="GO:0005886">
    <property type="term" value="C:plasma membrane"/>
    <property type="evidence" value="ECO:0007669"/>
    <property type="project" value="TreeGrafter"/>
</dbReference>
<dbReference type="PROSITE" id="PS50835">
    <property type="entry name" value="IG_LIKE"/>
    <property type="match status" value="7"/>
</dbReference>
<feature type="compositionally biased region" description="Basic and acidic residues" evidence="4">
    <location>
        <begin position="2003"/>
        <end position="2020"/>
    </location>
</feature>
<comment type="caution">
    <text evidence="6">The sequence shown here is derived from an EMBL/GenBank/DDBJ whole genome shotgun (WGS) entry which is preliminary data.</text>
</comment>
<feature type="compositionally biased region" description="Basic and acidic residues" evidence="4">
    <location>
        <begin position="1623"/>
        <end position="1648"/>
    </location>
</feature>
<feature type="compositionally biased region" description="Basic and acidic residues" evidence="4">
    <location>
        <begin position="1037"/>
        <end position="1046"/>
    </location>
</feature>
<dbReference type="InterPro" id="IPR013783">
    <property type="entry name" value="Ig-like_fold"/>
</dbReference>
<dbReference type="InterPro" id="IPR007110">
    <property type="entry name" value="Ig-like_dom"/>
</dbReference>
<dbReference type="Proteomes" id="UP000663880">
    <property type="component" value="Unassembled WGS sequence"/>
</dbReference>
<dbReference type="Pfam" id="PF07679">
    <property type="entry name" value="I-set"/>
    <property type="match status" value="8"/>
</dbReference>
<organism evidence="6 7">
    <name type="scientific">Pieris macdunnoughi</name>
    <dbReference type="NCBI Taxonomy" id="345717"/>
    <lineage>
        <taxon>Eukaryota</taxon>
        <taxon>Metazoa</taxon>
        <taxon>Ecdysozoa</taxon>
        <taxon>Arthropoda</taxon>
        <taxon>Hexapoda</taxon>
        <taxon>Insecta</taxon>
        <taxon>Pterygota</taxon>
        <taxon>Neoptera</taxon>
        <taxon>Endopterygota</taxon>
        <taxon>Lepidoptera</taxon>
        <taxon>Glossata</taxon>
        <taxon>Ditrysia</taxon>
        <taxon>Papilionoidea</taxon>
        <taxon>Pieridae</taxon>
        <taxon>Pierinae</taxon>
        <taxon>Pieris</taxon>
    </lineage>
</organism>
<sequence>MGVADDFAPSFTQKPQLRQEDDGNKLVFECQLFAGPKPEISWYRSDELLKEDNRTQFKIQSVANNKYLVVLELDDVVETDAGLYKVKAKNKMGEVAASINLNFSPADEEKQKQVDGKAPTFARKPAIRQEDDGKRLIFECRIEAEPVPSVSWSHNGTGVSPGARHKLTVNKDGKSYYASLEINNVTVEDAGKYRVTAKNELGESNATISLNFDSDEAPVPEDYIKPTFTERPVIRQSEDGTKITFECRCVGKPKPTITWYHGKKLVKESSRYKISLEEDQTLYHIARLEIINVENADKGEYRAVAKNKHGEGVAKINLNFQSGDKPKIPDGKAPRFPKKPTIRQEGDILIMECILEAHPLPDITWFHGDKEIKDGVKMKMSRKAIGKDTYNLTLEILSPTAEDGGNYRCNAFNLFGESNANIALNFQGGDDENGFAPSFIEKPRIVPNEDGTLITMRCVCKAKPAAEVTWYRGSTVIKASSKIQIKSSVISEDVYELVLLLSNPTAADGGAYRCHVVNEFGESNANLNLNIEAEPEPEGEGPTFVEKPTIQSKDNGKLVVMGCKVKASPKPTIVWYHEGKEIRDSSKIKTRIEVKEDIYTIILELIDPGIEDSGLYKCNIKNELGELNANLTLNIEIIPVIKEKPKIIKIVKKKTVIVECKVLSKFAPACTWYKEASAVKESSRHTVLIEPSREGEFTVKLEISNVSQQDKGSYKLVAKNEKGEATSQVVEITEIPEEKGEKPYIIKHFRSLAKKENEEAEFVAVLKTSDQSCRCTWYKNSTVIRDSSEVNTSFDGTNARLIIRKVTSKYVANYRVVIRNEFGEDESSADLTLVEEKKKKKEEEEEETTVIEESEEEMSIVEEKSIIEENHVEERKEQKKQAEEEETTIIEQKKAAAKKVTKKQEIKTETQNEEVSVEAKKSETKSEAKKVETKVQETKKAEVEQEEIKKVLEKKTAKSEEEKKALLEKIESKKKPEPEPEKKIEGIPKLKPVKPKEEPKEETEKTTKKTEEKKKVIKKKVIKKKEEDEFNFDDDYERPVLEKYERITPTPLQKTPKVDETPKTKRASISESTKKRQEEPEEIPKDTPTADKDHKIDTNDEVVEETRRTSIKKGIRKPEEPIDEISQVKLSKTPTKPTEMQTEEPQTAQSKKAVKKPEEQKEYVDDYERPDLEKYDKVSPSSLDKTKKENGVSEEPSKYVDDYKKPELEKYDKVTPTPKDIRRPSDTQDETDMMTGKIKPKPKDGETEMPALRKRTIVKDKEEEKKSDEKSKPKTTKKDDTKPKKRPSLKQKEVDEEEFIDDYERPVLEKYERITPTPIEKKKKEEKLPKEITSTSSVQRQSIKDNDKSEPMEIDENEDTEYKPKPKKDEDTTTKTGTYQNAQNEPMEEDDFVETKARSVGPKKEETQKYPSFKEKEDIPKHTDDRNQTKPEKDSKYVTSPTDTDSPIVKDDDALVIDKSKRKDSVTKTKPEESDEPEEVKKPLLPKQSIKTKDDEKTTDDKENITPIKKVKTISKKRPSLKTKEVEEEEFVDDYERPVLEKYEKFTPTPIEKKKKEEKTPEDVPSSTVQRRRSVKGKDKPEPMEVDENVNLSAPKKPGKPEPEDVTLTHKTPADTTPTVDEAEAKLKVKKPEVVEDATIKRPSDKPKKMFTNPIKSKSELPIERRYSYIIKGEDTEESVSLTKPKTKTSTTAPEDATLTQKTPSKKKQTEGSEAAKLKIKKPAVVKKDNEDDVGEPLTIQGGKFQVPQLKKTTKKTQDKPKNATATDNENADGYQLDFVDDYERPVLEKYEKMTPTPTVREKKEKEVTQVAHAEQHLAVKTDSRRTSVASVQSEVEMKSESRRSSIIENKAIKMTKESAESRKSSISSISEQQQVSTFRKGSLKTAVKQEAQVNELEKIKLKDDNIGDINDTPDSPQWRPTHTDTQVTDKSQPKRSFSLDQTKPKDEVNGRRRHSKVEATEDVTETNETNIKRKTSLDKPIDSTYPWRRSSKVEEKDDSDEEFFKKRDIRRKTSIDRPTHPSFPWKPSTDEETLTNETLGSDKPTSVLNKDNDLAHTTKIPTSDTSESKKIPSQLHTEDSTKDNLAKLEPVINKADQLKQNNNNITLLHNRLDDKTDQDEIYPWRRPSKTSEEPLKVQEEKVNNDLAKPKVPENVTQTDATDISQNTLYPWRKQKEIPVLITPEPDKKQSEVPFSWQVIPEIPQAEQTPELEDNYKPTLREQDIAPWRRSRSPQKVAQKEVAVEEEAKKAKVTSVKKKAEDLPEIADYDRPDLEKYEKISPTPTTREKPEKEPAEKPKVPEIKAPEEPPAAPKIEVIKEKSPKPEMPRKPSLSPAPPARRGSLIPPPEEMGRRPSLLISDEENRKLRPGEVIEEKKVTKLRPGEVLDEKKIEIPVDGAWADRLLSELQQYWYLKNFWH</sequence>
<dbReference type="EMBL" id="CAJOBZ010000038">
    <property type="protein sequence ID" value="CAF4902467.1"/>
    <property type="molecule type" value="Genomic_DNA"/>
</dbReference>
<feature type="region of interest" description="Disordered" evidence="4">
    <location>
        <begin position="2186"/>
        <end position="2367"/>
    </location>
</feature>
<proteinExistence type="predicted"/>
<feature type="compositionally biased region" description="Basic and acidic residues" evidence="4">
    <location>
        <begin position="2286"/>
        <end position="2307"/>
    </location>
</feature>
<dbReference type="InterPro" id="IPR003598">
    <property type="entry name" value="Ig_sub2"/>
</dbReference>
<feature type="compositionally biased region" description="Basic and acidic residues" evidence="4">
    <location>
        <begin position="1072"/>
        <end position="1108"/>
    </location>
</feature>
<feature type="domain" description="Ig-like" evidence="5">
    <location>
        <begin position="542"/>
        <end position="634"/>
    </location>
</feature>
<dbReference type="GO" id="GO:0007156">
    <property type="term" value="P:homophilic cell adhesion via plasma membrane adhesion molecules"/>
    <property type="evidence" value="ECO:0007669"/>
    <property type="project" value="TreeGrafter"/>
</dbReference>
<feature type="compositionally biased region" description="Basic and acidic residues" evidence="4">
    <location>
        <begin position="1836"/>
        <end position="1864"/>
    </location>
</feature>
<evidence type="ECO:0000256" key="4">
    <source>
        <dbReference type="SAM" id="MobiDB-lite"/>
    </source>
</evidence>
<feature type="compositionally biased region" description="Basic and acidic residues" evidence="4">
    <location>
        <begin position="1448"/>
        <end position="1472"/>
    </location>
</feature>
<feature type="compositionally biased region" description="Polar residues" evidence="4">
    <location>
        <begin position="2036"/>
        <end position="2050"/>
    </location>
</feature>
<dbReference type="PANTHER" id="PTHR45080">
    <property type="entry name" value="CONTACTIN 5"/>
    <property type="match status" value="1"/>
</dbReference>
<evidence type="ECO:0000259" key="5">
    <source>
        <dbReference type="PROSITE" id="PS50835"/>
    </source>
</evidence>
<feature type="compositionally biased region" description="Basic and acidic residues" evidence="4">
    <location>
        <begin position="1393"/>
        <end position="1436"/>
    </location>
</feature>
<feature type="compositionally biased region" description="Basic and acidic residues" evidence="4">
    <location>
        <begin position="2238"/>
        <end position="2250"/>
    </location>
</feature>
<keyword evidence="2" id="KW-1015">Disulfide bond</keyword>
<evidence type="ECO:0000256" key="2">
    <source>
        <dbReference type="ARBA" id="ARBA00023157"/>
    </source>
</evidence>
<feature type="domain" description="Ig-like" evidence="5">
    <location>
        <begin position="334"/>
        <end position="427"/>
    </location>
</feature>
<evidence type="ECO:0000313" key="7">
    <source>
        <dbReference type="Proteomes" id="UP000663880"/>
    </source>
</evidence>
<name>A0A821V9K2_9NEOP</name>